<gene>
    <name evidence="6" type="primary">LOC115210976</name>
</gene>
<reference evidence="6" key="1">
    <citation type="submission" date="2025-08" db="UniProtKB">
        <authorList>
            <consortium name="RefSeq"/>
        </authorList>
    </citation>
    <scope>IDENTIFICATION</scope>
</reference>
<dbReference type="Pfam" id="PF02759">
    <property type="entry name" value="RUN"/>
    <property type="match status" value="1"/>
</dbReference>
<evidence type="ECO:0000313" key="5">
    <source>
        <dbReference type="Proteomes" id="UP000515154"/>
    </source>
</evidence>
<evidence type="ECO:0000256" key="3">
    <source>
        <dbReference type="SAM" id="MobiDB-lite"/>
    </source>
</evidence>
<evidence type="ECO:0000313" key="6">
    <source>
        <dbReference type="RefSeq" id="XP_029635667.1"/>
    </source>
</evidence>
<dbReference type="PROSITE" id="PS50826">
    <property type="entry name" value="RUN"/>
    <property type="match status" value="1"/>
</dbReference>
<dbReference type="CDD" id="cd17684">
    <property type="entry name" value="RUN_RUNDC3"/>
    <property type="match status" value="1"/>
</dbReference>
<keyword evidence="1" id="KW-0175">Coiled coil</keyword>
<dbReference type="Gene3D" id="1.20.58.900">
    <property type="match status" value="1"/>
</dbReference>
<proteinExistence type="inferred from homology"/>
<dbReference type="RefSeq" id="XP_029635667.1">
    <property type="nucleotide sequence ID" value="XM_029779807.2"/>
</dbReference>
<dbReference type="KEGG" id="osn:115210976"/>
<organism evidence="5 6">
    <name type="scientific">Octopus sinensis</name>
    <name type="common">East Asian common octopus</name>
    <dbReference type="NCBI Taxonomy" id="2607531"/>
    <lineage>
        <taxon>Eukaryota</taxon>
        <taxon>Metazoa</taxon>
        <taxon>Spiralia</taxon>
        <taxon>Lophotrochozoa</taxon>
        <taxon>Mollusca</taxon>
        <taxon>Cephalopoda</taxon>
        <taxon>Coleoidea</taxon>
        <taxon>Octopodiformes</taxon>
        <taxon>Octopoda</taxon>
        <taxon>Incirrata</taxon>
        <taxon>Octopodidae</taxon>
        <taxon>Octopus</taxon>
    </lineage>
</organism>
<protein>
    <submittedName>
        <fullName evidence="6">RUN domain-containing protein 3B isoform X1</fullName>
    </submittedName>
</protein>
<name>A0A6P7SBG7_9MOLL</name>
<evidence type="ECO:0000259" key="4">
    <source>
        <dbReference type="PROSITE" id="PS50826"/>
    </source>
</evidence>
<dbReference type="AlphaFoldDB" id="A0A6P7SBG7"/>
<dbReference type="SUPFAM" id="SSF140741">
    <property type="entry name" value="RUN domain-like"/>
    <property type="match status" value="1"/>
</dbReference>
<dbReference type="InterPro" id="IPR037213">
    <property type="entry name" value="Run_dom_sf"/>
</dbReference>
<sequence length="604" mass="67611">MDIAASSRRKALAIRQWTVQRKNLVNICRLAVKSLIDMAALDIIDDDCEELINLLAILEQILMHRLRPHKTWYGSEGTRPFWDYIRVACQGVAHNCIESINTIENIRSPHAKGQAWLRVVLMEKRLSEYLSEALKQTRITKNFYQEGAVMLSDDAKMLCDTLLGMNAIDFSFCLKGENIELLGPIAVDYTPYLQYFSSSESIEADLRDFTNSNSSSSLLNAENLNEDSWRMKYYKLEANYKIIHEQKGYFEELVRLREDQLHEIHKQYEKHVETLRSMESDGIRERCQLESVIIELQGQLSAMKDYSHSLQQELLFLMSRQQMMPLSSAMEPISTQKEHCSELDNDPSSYASPECISVLSHSSQHHNSDISNQSSLTVPLYKSQKKEDSQSLVPLAGSFSSEASMKMIDNQCVAGPTDGSPTMDSDSEPPSSAASEMTRQHQLMMFRSPKEKSDKNKTGNTNITVSPPGIKAKVEANNSNDTAKPDLVAFCDPADNGNAIASTLSANDTTDSLNNDCTPKNEEIPLEKESENTSAPCPQRVLPNLSDDVEKNSEHLESNAGHSDSESSSWSDVGLVQDSADSDSNGVHNIKKDSSKKTPVNRAF</sequence>
<dbReference type="InterPro" id="IPR004012">
    <property type="entry name" value="Run_dom"/>
</dbReference>
<feature type="region of interest" description="Disordered" evidence="3">
    <location>
        <begin position="412"/>
        <end position="483"/>
    </location>
</feature>
<keyword evidence="5" id="KW-1185">Reference proteome</keyword>
<evidence type="ECO:0000256" key="2">
    <source>
        <dbReference type="ARBA" id="ARBA00034727"/>
    </source>
</evidence>
<dbReference type="PANTHER" id="PTHR46251:SF3">
    <property type="entry name" value="RUN DOMAIN-CONTAINING PROTEIN"/>
    <property type="match status" value="1"/>
</dbReference>
<feature type="region of interest" description="Disordered" evidence="3">
    <location>
        <begin position="525"/>
        <end position="604"/>
    </location>
</feature>
<feature type="compositionally biased region" description="Low complexity" evidence="3">
    <location>
        <begin position="428"/>
        <end position="437"/>
    </location>
</feature>
<feature type="compositionally biased region" description="Basic and acidic residues" evidence="3">
    <location>
        <begin position="548"/>
        <end position="557"/>
    </location>
</feature>
<accession>A0A6P7SBG7</accession>
<feature type="domain" description="RUN" evidence="4">
    <location>
        <begin position="45"/>
        <end position="177"/>
    </location>
</feature>
<dbReference type="PANTHER" id="PTHR46251">
    <property type="entry name" value="RUN DOMAIN-CONTAINING 3 PROTEIN RUNDC3"/>
    <property type="match status" value="1"/>
</dbReference>
<feature type="compositionally biased region" description="Basic and acidic residues" evidence="3">
    <location>
        <begin position="448"/>
        <end position="457"/>
    </location>
</feature>
<dbReference type="Proteomes" id="UP000515154">
    <property type="component" value="Linkage group LG4"/>
</dbReference>
<comment type="similarity">
    <text evidence="2">Belongs to the RUNDC3 family.</text>
</comment>
<evidence type="ECO:0000256" key="1">
    <source>
        <dbReference type="ARBA" id="ARBA00023054"/>
    </source>
</evidence>
<dbReference type="InterPro" id="IPR047340">
    <property type="entry name" value="RUNDC3A_B"/>
</dbReference>
<dbReference type="SMART" id="SM00593">
    <property type="entry name" value="RUN"/>
    <property type="match status" value="1"/>
</dbReference>